<protein>
    <submittedName>
        <fullName evidence="1">Uncharacterized protein</fullName>
    </submittedName>
</protein>
<proteinExistence type="predicted"/>
<evidence type="ECO:0000313" key="1">
    <source>
        <dbReference type="EMBL" id="KAH3774008.1"/>
    </source>
</evidence>
<keyword evidence="2" id="KW-1185">Reference proteome</keyword>
<comment type="caution">
    <text evidence="1">The sequence shown here is derived from an EMBL/GenBank/DDBJ whole genome shotgun (WGS) entry which is preliminary data.</text>
</comment>
<gene>
    <name evidence="1" type="ORF">DPMN_175379</name>
</gene>
<reference evidence="1" key="1">
    <citation type="journal article" date="2019" name="bioRxiv">
        <title>The Genome of the Zebra Mussel, Dreissena polymorpha: A Resource for Invasive Species Research.</title>
        <authorList>
            <person name="McCartney M.A."/>
            <person name="Auch B."/>
            <person name="Kono T."/>
            <person name="Mallez S."/>
            <person name="Zhang Y."/>
            <person name="Obille A."/>
            <person name="Becker A."/>
            <person name="Abrahante J.E."/>
            <person name="Garbe J."/>
            <person name="Badalamenti J.P."/>
            <person name="Herman A."/>
            <person name="Mangelson H."/>
            <person name="Liachko I."/>
            <person name="Sullivan S."/>
            <person name="Sone E.D."/>
            <person name="Koren S."/>
            <person name="Silverstein K.A.T."/>
            <person name="Beckman K.B."/>
            <person name="Gohl D.M."/>
        </authorList>
    </citation>
    <scope>NUCLEOTIDE SEQUENCE</scope>
    <source>
        <strain evidence="1">Duluth1</strain>
        <tissue evidence="1">Whole animal</tissue>
    </source>
</reference>
<dbReference type="AlphaFoldDB" id="A0A9D4E6G6"/>
<organism evidence="1 2">
    <name type="scientific">Dreissena polymorpha</name>
    <name type="common">Zebra mussel</name>
    <name type="synonym">Mytilus polymorpha</name>
    <dbReference type="NCBI Taxonomy" id="45954"/>
    <lineage>
        <taxon>Eukaryota</taxon>
        <taxon>Metazoa</taxon>
        <taxon>Spiralia</taxon>
        <taxon>Lophotrochozoa</taxon>
        <taxon>Mollusca</taxon>
        <taxon>Bivalvia</taxon>
        <taxon>Autobranchia</taxon>
        <taxon>Heteroconchia</taxon>
        <taxon>Euheterodonta</taxon>
        <taxon>Imparidentia</taxon>
        <taxon>Neoheterodontei</taxon>
        <taxon>Myida</taxon>
        <taxon>Dreissenoidea</taxon>
        <taxon>Dreissenidae</taxon>
        <taxon>Dreissena</taxon>
    </lineage>
</organism>
<dbReference type="Proteomes" id="UP000828390">
    <property type="component" value="Unassembled WGS sequence"/>
</dbReference>
<accession>A0A9D4E6G6</accession>
<sequence>MLTPETEVFEDVLQRIVGFCKKMSELSKGQAQMKLLDLASTLQLSGFERHVTGNTSGIIALLVGSSGLKIEYDRHERNLSIPFSEMMSISQDGGKVDINTCQVGQSPRCLRVRMCDKDQANAAYRSLGEMKTFYHDHEVSASVRDMTEQSFIG</sequence>
<dbReference type="EMBL" id="JAIWYP010000009">
    <property type="protein sequence ID" value="KAH3774008.1"/>
    <property type="molecule type" value="Genomic_DNA"/>
</dbReference>
<name>A0A9D4E6G6_DREPO</name>
<evidence type="ECO:0000313" key="2">
    <source>
        <dbReference type="Proteomes" id="UP000828390"/>
    </source>
</evidence>
<reference evidence="1" key="2">
    <citation type="submission" date="2020-11" db="EMBL/GenBank/DDBJ databases">
        <authorList>
            <person name="McCartney M.A."/>
            <person name="Auch B."/>
            <person name="Kono T."/>
            <person name="Mallez S."/>
            <person name="Becker A."/>
            <person name="Gohl D.M."/>
            <person name="Silverstein K.A.T."/>
            <person name="Koren S."/>
            <person name="Bechman K.B."/>
            <person name="Herman A."/>
            <person name="Abrahante J.E."/>
            <person name="Garbe J."/>
        </authorList>
    </citation>
    <scope>NUCLEOTIDE SEQUENCE</scope>
    <source>
        <strain evidence="1">Duluth1</strain>
        <tissue evidence="1">Whole animal</tissue>
    </source>
</reference>